<evidence type="ECO:0000313" key="4">
    <source>
        <dbReference type="Proteomes" id="UP000053621"/>
    </source>
</evidence>
<dbReference type="OrthoDB" id="9287at2157"/>
<gene>
    <name evidence="3" type="ORF">AUR65_009165</name>
</gene>
<dbReference type="SUPFAM" id="SSF46785">
    <property type="entry name" value="Winged helix' DNA-binding domain"/>
    <property type="match status" value="1"/>
</dbReference>
<dbReference type="Pfam" id="PF08279">
    <property type="entry name" value="HTH_11"/>
    <property type="match status" value="1"/>
</dbReference>
<dbReference type="InterPro" id="IPR002934">
    <property type="entry name" value="Polymerase_NTP_transf_dom"/>
</dbReference>
<evidence type="ECO:0000313" key="3">
    <source>
        <dbReference type="EMBL" id="POG55561.1"/>
    </source>
</evidence>
<name>A0A2P4NQZ8_9EURY</name>
<dbReference type="Gene3D" id="1.10.10.10">
    <property type="entry name" value="Winged helix-like DNA-binding domain superfamily/Winged helix DNA-binding domain"/>
    <property type="match status" value="1"/>
</dbReference>
<dbReference type="CDD" id="cd00090">
    <property type="entry name" value="HTH_ARSR"/>
    <property type="match status" value="1"/>
</dbReference>
<dbReference type="Gene3D" id="3.30.460.10">
    <property type="entry name" value="Beta Polymerase, domain 2"/>
    <property type="match status" value="1"/>
</dbReference>
<dbReference type="InterPro" id="IPR013196">
    <property type="entry name" value="HTH_11"/>
</dbReference>
<feature type="domain" description="Polymerase nucleotidyl transferase" evidence="1">
    <location>
        <begin position="129"/>
        <end position="171"/>
    </location>
</feature>
<dbReference type="InterPro" id="IPR036388">
    <property type="entry name" value="WH-like_DNA-bd_sf"/>
</dbReference>
<keyword evidence="4" id="KW-1185">Reference proteome</keyword>
<evidence type="ECO:0000259" key="1">
    <source>
        <dbReference type="Pfam" id="PF01909"/>
    </source>
</evidence>
<dbReference type="SUPFAM" id="SSF81301">
    <property type="entry name" value="Nucleotidyltransferase"/>
    <property type="match status" value="1"/>
</dbReference>
<dbReference type="AlphaFoldDB" id="A0A2P4NQZ8"/>
<evidence type="ECO:0000259" key="2">
    <source>
        <dbReference type="Pfam" id="PF08279"/>
    </source>
</evidence>
<dbReference type="RefSeq" id="WP_058566532.1">
    <property type="nucleotide sequence ID" value="NZ_LOPW02000010.1"/>
</dbReference>
<protein>
    <submittedName>
        <fullName evidence="3">DNA polymerase subunit beta</fullName>
    </submittedName>
</protein>
<proteinExistence type="predicted"/>
<dbReference type="Pfam" id="PF01909">
    <property type="entry name" value="NTP_transf_2"/>
    <property type="match status" value="1"/>
</dbReference>
<dbReference type="InterPro" id="IPR043519">
    <property type="entry name" value="NT_sf"/>
</dbReference>
<reference evidence="3" key="1">
    <citation type="submission" date="2017-08" db="EMBL/GenBank/DDBJ databases">
        <title>Haloferax marisrubri sp. nov., isolated from the Discovery deep brine-seawater interface in the Red Sea.</title>
        <authorList>
            <person name="Zhang G."/>
            <person name="Stingl U."/>
        </authorList>
    </citation>
    <scope>NUCLEOTIDE SEQUENCE [LARGE SCALE GENOMIC DNA]</scope>
    <source>
        <strain evidence="3">SB3</strain>
    </source>
</reference>
<dbReference type="InterPro" id="IPR036390">
    <property type="entry name" value="WH_DNA-bd_sf"/>
</dbReference>
<dbReference type="EMBL" id="LOPW02000010">
    <property type="protein sequence ID" value="POG55561.1"/>
    <property type="molecule type" value="Genomic_DNA"/>
</dbReference>
<organism evidence="3 4">
    <name type="scientific">Haloferax marisrubri</name>
    <dbReference type="NCBI Taxonomy" id="1544719"/>
    <lineage>
        <taxon>Archaea</taxon>
        <taxon>Methanobacteriati</taxon>
        <taxon>Methanobacteriota</taxon>
        <taxon>Stenosarchaea group</taxon>
        <taxon>Halobacteria</taxon>
        <taxon>Halobacteriales</taxon>
        <taxon>Haloferacaceae</taxon>
        <taxon>Haloferax</taxon>
    </lineage>
</organism>
<accession>A0A2P4NQZ8</accession>
<comment type="caution">
    <text evidence="3">The sequence shown here is derived from an EMBL/GenBank/DDBJ whole genome shotgun (WGS) entry which is preliminary data.</text>
</comment>
<dbReference type="GO" id="GO:0016779">
    <property type="term" value="F:nucleotidyltransferase activity"/>
    <property type="evidence" value="ECO:0007669"/>
    <property type="project" value="InterPro"/>
</dbReference>
<dbReference type="InterPro" id="IPR011991">
    <property type="entry name" value="ArsR-like_HTH"/>
</dbReference>
<sequence>MSDNTKQHIKVCLPVTPGDDTKIFRLHAADDALRLLVDAHQSEFTLKELSEMTGRSRSTVWRAVEFLDGLGVVQVRKTTQRKYVSIDPARLQKDDPILGIEQTEYHAPVRTFVERVETVVENSDEVDQLLGVLVFGSVARGEADRKSDIDVFVLVDGDRTAARRVVSNVASELGEKRFDGDRYTFEPFVESEGSAARAGEKLREIFREGTTVYGGDDFQRIRMKVMGGE</sequence>
<feature type="domain" description="Helix-turn-helix type 11" evidence="2">
    <location>
        <begin position="32"/>
        <end position="80"/>
    </location>
</feature>
<dbReference type="Proteomes" id="UP000053621">
    <property type="component" value="Unassembled WGS sequence"/>
</dbReference>
<dbReference type="CDD" id="cd05403">
    <property type="entry name" value="NT_KNTase_like"/>
    <property type="match status" value="1"/>
</dbReference>